<feature type="transmembrane region" description="Helical" evidence="1">
    <location>
        <begin position="24"/>
        <end position="44"/>
    </location>
</feature>
<protein>
    <submittedName>
        <fullName evidence="2">Uncharacterized protein</fullName>
    </submittedName>
</protein>
<keyword evidence="1" id="KW-0812">Transmembrane</keyword>
<sequence length="102" mass="10180">MAGCFDETPSVGLPSAAPSPRARLVAMLAIGFAGACGGLVGYAITDLQCVEGCPTMAGVIGLGGAAIASVGVGIVTVLSLRAMAEWRTGSRQQAARDHHPVD</sequence>
<keyword evidence="1" id="KW-1133">Transmembrane helix</keyword>
<organism evidence="2">
    <name type="scientific">marine metagenome</name>
    <dbReference type="NCBI Taxonomy" id="408172"/>
    <lineage>
        <taxon>unclassified sequences</taxon>
        <taxon>metagenomes</taxon>
        <taxon>ecological metagenomes</taxon>
    </lineage>
</organism>
<dbReference type="AlphaFoldDB" id="A0A381Y252"/>
<evidence type="ECO:0000256" key="1">
    <source>
        <dbReference type="SAM" id="Phobius"/>
    </source>
</evidence>
<reference evidence="2" key="1">
    <citation type="submission" date="2018-05" db="EMBL/GenBank/DDBJ databases">
        <authorList>
            <person name="Lanie J.A."/>
            <person name="Ng W.-L."/>
            <person name="Kazmierczak K.M."/>
            <person name="Andrzejewski T.M."/>
            <person name="Davidsen T.M."/>
            <person name="Wayne K.J."/>
            <person name="Tettelin H."/>
            <person name="Glass J.I."/>
            <person name="Rusch D."/>
            <person name="Podicherti R."/>
            <person name="Tsui H.-C.T."/>
            <person name="Winkler M.E."/>
        </authorList>
    </citation>
    <scope>NUCLEOTIDE SEQUENCE</scope>
</reference>
<evidence type="ECO:0000313" key="2">
    <source>
        <dbReference type="EMBL" id="SVA71098.1"/>
    </source>
</evidence>
<name>A0A381Y252_9ZZZZ</name>
<accession>A0A381Y252</accession>
<gene>
    <name evidence="2" type="ORF">METZ01_LOCUS123952</name>
</gene>
<proteinExistence type="predicted"/>
<feature type="transmembrane region" description="Helical" evidence="1">
    <location>
        <begin position="56"/>
        <end position="80"/>
    </location>
</feature>
<dbReference type="EMBL" id="UINC01017221">
    <property type="protein sequence ID" value="SVA71098.1"/>
    <property type="molecule type" value="Genomic_DNA"/>
</dbReference>
<keyword evidence="1" id="KW-0472">Membrane</keyword>